<keyword evidence="2" id="KW-1185">Reference proteome</keyword>
<gene>
    <name evidence="1" type="ORF">LOK49_LG01G00938</name>
</gene>
<protein>
    <submittedName>
        <fullName evidence="1">Protein SMAX1-LIKE 7</fullName>
    </submittedName>
</protein>
<name>A0ACC0IYM4_9ERIC</name>
<organism evidence="1 2">
    <name type="scientific">Camellia lanceoleosa</name>
    <dbReference type="NCBI Taxonomy" id="1840588"/>
    <lineage>
        <taxon>Eukaryota</taxon>
        <taxon>Viridiplantae</taxon>
        <taxon>Streptophyta</taxon>
        <taxon>Embryophyta</taxon>
        <taxon>Tracheophyta</taxon>
        <taxon>Spermatophyta</taxon>
        <taxon>Magnoliopsida</taxon>
        <taxon>eudicotyledons</taxon>
        <taxon>Gunneridae</taxon>
        <taxon>Pentapetalae</taxon>
        <taxon>asterids</taxon>
        <taxon>Ericales</taxon>
        <taxon>Theaceae</taxon>
        <taxon>Camellia</taxon>
    </lineage>
</organism>
<evidence type="ECO:0000313" key="1">
    <source>
        <dbReference type="EMBL" id="KAI8030543.1"/>
    </source>
</evidence>
<reference evidence="1 2" key="1">
    <citation type="journal article" date="2022" name="Plant J.">
        <title>Chromosome-level genome of Camellia lanceoleosa provides a valuable resource for understanding genome evolution and self-incompatibility.</title>
        <authorList>
            <person name="Gong W."/>
            <person name="Xiao S."/>
            <person name="Wang L."/>
            <person name="Liao Z."/>
            <person name="Chang Y."/>
            <person name="Mo W."/>
            <person name="Hu G."/>
            <person name="Li W."/>
            <person name="Zhao G."/>
            <person name="Zhu H."/>
            <person name="Hu X."/>
            <person name="Ji K."/>
            <person name="Xiang X."/>
            <person name="Song Q."/>
            <person name="Yuan D."/>
            <person name="Jin S."/>
            <person name="Zhang L."/>
        </authorList>
    </citation>
    <scope>NUCLEOTIDE SEQUENCE [LARGE SCALE GENOMIC DNA]</scope>
    <source>
        <strain evidence="1">SQ_2022a</strain>
    </source>
</reference>
<evidence type="ECO:0000313" key="2">
    <source>
        <dbReference type="Proteomes" id="UP001060215"/>
    </source>
</evidence>
<proteinExistence type="predicted"/>
<accession>A0ACC0IYM4</accession>
<comment type="caution">
    <text evidence="1">The sequence shown here is derived from an EMBL/GenBank/DDBJ whole genome shotgun (WGS) entry which is preliminary data.</text>
</comment>
<sequence>MPTPVSAARQCLTPEAAHALDEAVSVARRRAHAQTTSLHAVSALLSLPSSALRESCGRARNSAYSARIQFKALELCLGVSLDRLPSSPPQRAAEEPPVSNSLMAAIKRSQANQRRQPESFHLYQQQQIQQQTTSSSSSVSMVKVELQNLILSILDDPVVSRVFGEAGFRSCDIKLAILRPVHQLLRYSRFRAPPMFLCNLTADKDLNRRGFSFPFLGFPGISNGSDDNSKRIGDVLVKNKGRNPLLIGVSAIDSLRSFCELVERRKGGCVLPVEIYGLSVIRIENDVSKLVNENCNEDLMKLKFGEVGELVEHCIGPGVVISYGDLKVLIGDDDSVVSVAASCVVRELTRLLDVHGGKVWLIGAAGTYETYLKFLNRFPSVEKDWDLQLLPITSLRPNMAESYPRSSLMESFVPFGGFFSTSADLKSPLGGSYQCLSRCHLCNEKCEQEISAVAKGGFTASVAEQNQSSLPSWLQMTELSTNRGLDFEVQAKDDGLTLSAKVKGLQRKWDNICQRLHHSEQLAKTNTYQVGSQVSSVVGYRVGGDKKENADNHSSNETNASSNASGCRKVTSCTSMDIQQQICRSQLSIPLPGVSKDMDSNFLSKPREKTSEFEDLELVGLGSPLSLSNSSVGDAHTSPHSATSVTTDLGLGTYSASTIREPKKPTNQTTDLDLATVSTFNHPAQSSSGSCLVFDRQFDQRDFKMLYRALSERISWQEEAVSAISRAIAHCRTRNEKHIGATLRGDIWFTFLGPDTFSKRRIASSLVEILYGNRGNFISVDLSSQELNGYDVKFRGKTVVDYVVGELSKKPLSVVFLENIDKADVITQNSLSQARRSGRFLDSYRREVVIHNTVFVTTSRFTKGDKFLSSAEETGNYSEESILRAKGWAIQMVINHALGNGVINNNTRKFISSPVILNKRKSIGTSEIIEESETSEMAKRAHKASNMHLDLNLPAEEIEVHNTECGYENFKVWLEDFVELVDETVVFKPFDFDKLAEKISKEISECFHKIVGSDCSLEIDSKVMEQILAASCLSENNKVNDWIEQVLGSGFIEAQKRYNLTTPCAVKLVTCEGLFSKEQAPGIPLPARIVVN</sequence>
<dbReference type="EMBL" id="CM045758">
    <property type="protein sequence ID" value="KAI8030543.1"/>
    <property type="molecule type" value="Genomic_DNA"/>
</dbReference>
<dbReference type="Proteomes" id="UP001060215">
    <property type="component" value="Chromosome 1"/>
</dbReference>